<dbReference type="PANTHER" id="PTHR24171">
    <property type="entry name" value="ANKYRIN REPEAT DOMAIN-CONTAINING PROTEIN 39-RELATED"/>
    <property type="match status" value="1"/>
</dbReference>
<organism evidence="7 8">
    <name type="scientific">Fusarium euwallaceae</name>
    <dbReference type="NCBI Taxonomy" id="1147111"/>
    <lineage>
        <taxon>Eukaryota</taxon>
        <taxon>Fungi</taxon>
        <taxon>Dikarya</taxon>
        <taxon>Ascomycota</taxon>
        <taxon>Pezizomycotina</taxon>
        <taxon>Sordariomycetes</taxon>
        <taxon>Hypocreomycetidae</taxon>
        <taxon>Hypocreales</taxon>
        <taxon>Nectriaceae</taxon>
        <taxon>Fusarium</taxon>
        <taxon>Fusarium solani species complex</taxon>
    </lineage>
</organism>
<evidence type="ECO:0000256" key="5">
    <source>
        <dbReference type="SAM" id="Phobius"/>
    </source>
</evidence>
<dbReference type="AlphaFoldDB" id="A0A430M7X8"/>
<dbReference type="InterPro" id="IPR002110">
    <property type="entry name" value="Ankyrin_rpt"/>
</dbReference>
<feature type="chain" id="PRO_5019372750" evidence="6">
    <location>
        <begin position="21"/>
        <end position="457"/>
    </location>
</feature>
<feature type="repeat" description="ANK" evidence="3">
    <location>
        <begin position="187"/>
        <end position="219"/>
    </location>
</feature>
<feature type="transmembrane region" description="Helical" evidence="5">
    <location>
        <begin position="55"/>
        <end position="78"/>
    </location>
</feature>
<accession>A0A430M7X8</accession>
<reference evidence="7 8" key="1">
    <citation type="submission" date="2017-06" db="EMBL/GenBank/DDBJ databases">
        <title>Comparative genomic analysis of Ambrosia Fusariam Clade fungi.</title>
        <authorList>
            <person name="Stajich J.E."/>
            <person name="Carrillo J."/>
            <person name="Kijimoto T."/>
            <person name="Eskalen A."/>
            <person name="O'Donnell K."/>
            <person name="Kasson M."/>
        </authorList>
    </citation>
    <scope>NUCLEOTIDE SEQUENCE [LARGE SCALE GENOMIC DNA]</scope>
    <source>
        <strain evidence="7 8">UCR1854</strain>
    </source>
</reference>
<dbReference type="PROSITE" id="PS50297">
    <property type="entry name" value="ANK_REP_REGION"/>
    <property type="match status" value="4"/>
</dbReference>
<evidence type="ECO:0000256" key="4">
    <source>
        <dbReference type="SAM" id="MobiDB-lite"/>
    </source>
</evidence>
<evidence type="ECO:0000256" key="3">
    <source>
        <dbReference type="PROSITE-ProRule" id="PRU00023"/>
    </source>
</evidence>
<dbReference type="PROSITE" id="PS50088">
    <property type="entry name" value="ANK_REPEAT"/>
    <property type="match status" value="4"/>
</dbReference>
<dbReference type="PANTHER" id="PTHR24171:SF9">
    <property type="entry name" value="ANKYRIN REPEAT DOMAIN-CONTAINING PROTEIN 39"/>
    <property type="match status" value="1"/>
</dbReference>
<dbReference type="InterPro" id="IPR036770">
    <property type="entry name" value="Ankyrin_rpt-contain_sf"/>
</dbReference>
<proteinExistence type="predicted"/>
<evidence type="ECO:0000256" key="2">
    <source>
        <dbReference type="ARBA" id="ARBA00023043"/>
    </source>
</evidence>
<protein>
    <submittedName>
        <fullName evidence="7">Uncharacterized protein</fullName>
    </submittedName>
</protein>
<feature type="region of interest" description="Disordered" evidence="4">
    <location>
        <begin position="431"/>
        <end position="457"/>
    </location>
</feature>
<dbReference type="SMART" id="SM00248">
    <property type="entry name" value="ANK"/>
    <property type="match status" value="6"/>
</dbReference>
<feature type="repeat" description="ANK" evidence="3">
    <location>
        <begin position="154"/>
        <end position="186"/>
    </location>
</feature>
<sequence>MTMLPLAHLSLFCLLLHVAAVDDGDDFANDLFTDLSPLLALFGERVTTQFMSQSIGLADCIILAMAPLGIVTIIISAIRVGGPALMKAIIGRAIENLSAAEIEIMSSTSKEVCELWNGKTIEVNGRAPIHLAVMAKQQGVLDLLARDVDARDSREQTPLHLTIGQDSTILTELLLRLGASVDAKDWINQTPLHLATTRGLNDAVKLLIQAKADVNAEDTERQKPLHNAVKWGDEGTVRLLIDAGAEVDVKGQFDQTPLHLAAERGYSDVVRLLIDEKVDVNARDWGEMVELLVNVGVDVNAVCEEHGHTAMHHVAKKGMADVASVMLAKDRKSLKIKDKSGNLPVHYLDSPASEVMFSMFVAAGGDKDATDSCGRTLIHRISRGGGSNATEFDMFLVRQGVRVDLRDKEGHTAEDYARRLPELKDLADCLREAMERNRDEQTRHEQGEGEESGHEQR</sequence>
<evidence type="ECO:0000313" key="8">
    <source>
        <dbReference type="Proteomes" id="UP000287124"/>
    </source>
</evidence>
<feature type="signal peptide" evidence="6">
    <location>
        <begin position="1"/>
        <end position="20"/>
    </location>
</feature>
<name>A0A430M7X8_9HYPO</name>
<dbReference type="Pfam" id="PF12796">
    <property type="entry name" value="Ank_2"/>
    <property type="match status" value="1"/>
</dbReference>
<dbReference type="Gene3D" id="1.25.40.20">
    <property type="entry name" value="Ankyrin repeat-containing domain"/>
    <property type="match status" value="3"/>
</dbReference>
<gene>
    <name evidence="7" type="ORF">BHE90_001418</name>
</gene>
<keyword evidence="2 3" id="KW-0040">ANK repeat</keyword>
<dbReference type="EMBL" id="MIKF01000010">
    <property type="protein sequence ID" value="RTE84038.1"/>
    <property type="molecule type" value="Genomic_DNA"/>
</dbReference>
<feature type="repeat" description="ANK" evidence="3">
    <location>
        <begin position="220"/>
        <end position="252"/>
    </location>
</feature>
<dbReference type="PRINTS" id="PR01415">
    <property type="entry name" value="ANKYRIN"/>
</dbReference>
<dbReference type="SUPFAM" id="SSF48403">
    <property type="entry name" value="Ankyrin repeat"/>
    <property type="match status" value="1"/>
</dbReference>
<keyword evidence="6" id="KW-0732">Signal</keyword>
<keyword evidence="8" id="KW-1185">Reference proteome</keyword>
<keyword evidence="5" id="KW-0472">Membrane</keyword>
<evidence type="ECO:0000256" key="1">
    <source>
        <dbReference type="ARBA" id="ARBA00022737"/>
    </source>
</evidence>
<keyword evidence="5" id="KW-0812">Transmembrane</keyword>
<evidence type="ECO:0000313" key="7">
    <source>
        <dbReference type="EMBL" id="RTE84038.1"/>
    </source>
</evidence>
<dbReference type="Pfam" id="PF00023">
    <property type="entry name" value="Ank"/>
    <property type="match status" value="1"/>
</dbReference>
<keyword evidence="1" id="KW-0677">Repeat</keyword>
<dbReference type="Proteomes" id="UP000287124">
    <property type="component" value="Unassembled WGS sequence"/>
</dbReference>
<evidence type="ECO:0000256" key="6">
    <source>
        <dbReference type="SAM" id="SignalP"/>
    </source>
</evidence>
<comment type="caution">
    <text evidence="7">The sequence shown here is derived from an EMBL/GenBank/DDBJ whole genome shotgun (WGS) entry which is preliminary data.</text>
</comment>
<feature type="repeat" description="ANK" evidence="3">
    <location>
        <begin position="253"/>
        <end position="285"/>
    </location>
</feature>
<keyword evidence="5" id="KW-1133">Transmembrane helix</keyword>